<keyword evidence="3" id="KW-1185">Reference proteome</keyword>
<dbReference type="EMBL" id="CP074371">
    <property type="protein sequence ID" value="QVI19903.1"/>
    <property type="molecule type" value="Genomic_DNA"/>
</dbReference>
<proteinExistence type="predicted"/>
<protein>
    <recommendedName>
        <fullName evidence="4">DUF732 domain-containing protein</fullName>
    </recommendedName>
</protein>
<feature type="compositionally biased region" description="Polar residues" evidence="1">
    <location>
        <begin position="92"/>
        <end position="102"/>
    </location>
</feature>
<feature type="compositionally biased region" description="Polar residues" evidence="1">
    <location>
        <begin position="74"/>
        <end position="83"/>
    </location>
</feature>
<sequence length="187" mass="19108">MTNNAMTATSDGRVKRKRVLGVRSGVSIEHGGIGRIATTATAAIIAILVTACSTPETTTASDSASPVSVVRTATPPSTQSTDTAAGPIPSPRNGSQPVAPGTNCTETAGGLVVTVVSGRITCDEALAVIKRYRDLPASPSAGTANTRTFDAWTCTTPILAAAQQLHYSASCQNPFDGTHLTTPLSNR</sequence>
<feature type="region of interest" description="Disordered" evidence="1">
    <location>
        <begin position="56"/>
        <end position="102"/>
    </location>
</feature>
<evidence type="ECO:0000256" key="1">
    <source>
        <dbReference type="SAM" id="MobiDB-lite"/>
    </source>
</evidence>
<dbReference type="RefSeq" id="WP_213555933.1">
    <property type="nucleotide sequence ID" value="NZ_JBHZDI010000091.1"/>
</dbReference>
<name>A0ABX8CIZ1_9NOCA</name>
<evidence type="ECO:0008006" key="4">
    <source>
        <dbReference type="Google" id="ProtNLM"/>
    </source>
</evidence>
<accession>A0ABX8CIZ1</accession>
<dbReference type="Proteomes" id="UP000683310">
    <property type="component" value="Chromosome"/>
</dbReference>
<organism evidence="2 3">
    <name type="scientific">Nocardia tengchongensis</name>
    <dbReference type="NCBI Taxonomy" id="2055889"/>
    <lineage>
        <taxon>Bacteria</taxon>
        <taxon>Bacillati</taxon>
        <taxon>Actinomycetota</taxon>
        <taxon>Actinomycetes</taxon>
        <taxon>Mycobacteriales</taxon>
        <taxon>Nocardiaceae</taxon>
        <taxon>Nocardia</taxon>
    </lineage>
</organism>
<evidence type="ECO:0000313" key="2">
    <source>
        <dbReference type="EMBL" id="QVI19903.1"/>
    </source>
</evidence>
<reference evidence="2 3" key="1">
    <citation type="submission" date="2021-04" db="EMBL/GenBank/DDBJ databases">
        <title>Nocardia tengchongensis.</title>
        <authorList>
            <person name="Zhuang k."/>
            <person name="Ran Y."/>
            <person name="Li W."/>
        </authorList>
    </citation>
    <scope>NUCLEOTIDE SEQUENCE [LARGE SCALE GENOMIC DNA]</scope>
    <source>
        <strain evidence="2 3">CFH S0057</strain>
    </source>
</reference>
<evidence type="ECO:0000313" key="3">
    <source>
        <dbReference type="Proteomes" id="UP000683310"/>
    </source>
</evidence>
<gene>
    <name evidence="2" type="ORF">KHQ06_26890</name>
</gene>
<feature type="compositionally biased region" description="Polar residues" evidence="1">
    <location>
        <begin position="56"/>
        <end position="66"/>
    </location>
</feature>